<dbReference type="AlphaFoldDB" id="A0A8C0XPQ8"/>
<accession>A0A8C0XPQ8</accession>
<protein>
    <submittedName>
        <fullName evidence="1">Uncharacterized protein</fullName>
    </submittedName>
</protein>
<proteinExistence type="predicted"/>
<name>A0A8C0XPQ8_CASCN</name>
<evidence type="ECO:0000313" key="1">
    <source>
        <dbReference type="Ensembl" id="ENSCCNP00000029729.1"/>
    </source>
</evidence>
<organism evidence="1">
    <name type="scientific">Castor canadensis</name>
    <name type="common">American beaver</name>
    <dbReference type="NCBI Taxonomy" id="51338"/>
    <lineage>
        <taxon>Eukaryota</taxon>
        <taxon>Metazoa</taxon>
        <taxon>Chordata</taxon>
        <taxon>Craniata</taxon>
        <taxon>Vertebrata</taxon>
        <taxon>Euteleostomi</taxon>
        <taxon>Mammalia</taxon>
        <taxon>Eutheria</taxon>
        <taxon>Euarchontoglires</taxon>
        <taxon>Glires</taxon>
        <taxon>Rodentia</taxon>
        <taxon>Castorimorpha</taxon>
        <taxon>Castoridae</taxon>
        <taxon>Castor</taxon>
    </lineage>
</organism>
<sequence length="57" mass="6451">NFQTSILCFWMVGGKRHGDLKLGCGSRTNLHSQVPCSISSHLITFTLMNKSLEDFYM</sequence>
<dbReference type="Ensembl" id="ENSCCNT00000037471.1">
    <property type="protein sequence ID" value="ENSCCNP00000029729.1"/>
    <property type="gene ID" value="ENSCCNG00000028485.1"/>
</dbReference>
<reference evidence="1" key="1">
    <citation type="submission" date="2023-09" db="UniProtKB">
        <authorList>
            <consortium name="Ensembl"/>
        </authorList>
    </citation>
    <scope>IDENTIFICATION</scope>
</reference>